<protein>
    <submittedName>
        <fullName evidence="1">Uncharacterized protein</fullName>
    </submittedName>
</protein>
<reference evidence="1" key="2">
    <citation type="journal article" date="2015" name="Fish Shellfish Immunol.">
        <title>Early steps in the European eel (Anguilla anguilla)-Vibrio vulnificus interaction in the gills: Role of the RtxA13 toxin.</title>
        <authorList>
            <person name="Callol A."/>
            <person name="Pajuelo D."/>
            <person name="Ebbesson L."/>
            <person name="Teles M."/>
            <person name="MacKenzie S."/>
            <person name="Amaro C."/>
        </authorList>
    </citation>
    <scope>NUCLEOTIDE SEQUENCE</scope>
</reference>
<proteinExistence type="predicted"/>
<evidence type="ECO:0000313" key="1">
    <source>
        <dbReference type="EMBL" id="JAH30762.1"/>
    </source>
</evidence>
<name>A0A0E9RPN2_ANGAN</name>
<reference evidence="1" key="1">
    <citation type="submission" date="2014-11" db="EMBL/GenBank/DDBJ databases">
        <authorList>
            <person name="Amaro Gonzalez C."/>
        </authorList>
    </citation>
    <scope>NUCLEOTIDE SEQUENCE</scope>
</reference>
<dbReference type="EMBL" id="GBXM01077815">
    <property type="protein sequence ID" value="JAH30762.1"/>
    <property type="molecule type" value="Transcribed_RNA"/>
</dbReference>
<accession>A0A0E9RPN2</accession>
<sequence>MSVERLLYKGNVHRILSGNKPVRTD</sequence>
<organism evidence="1">
    <name type="scientific">Anguilla anguilla</name>
    <name type="common">European freshwater eel</name>
    <name type="synonym">Muraena anguilla</name>
    <dbReference type="NCBI Taxonomy" id="7936"/>
    <lineage>
        <taxon>Eukaryota</taxon>
        <taxon>Metazoa</taxon>
        <taxon>Chordata</taxon>
        <taxon>Craniata</taxon>
        <taxon>Vertebrata</taxon>
        <taxon>Euteleostomi</taxon>
        <taxon>Actinopterygii</taxon>
        <taxon>Neopterygii</taxon>
        <taxon>Teleostei</taxon>
        <taxon>Anguilliformes</taxon>
        <taxon>Anguillidae</taxon>
        <taxon>Anguilla</taxon>
    </lineage>
</organism>
<dbReference type="AlphaFoldDB" id="A0A0E9RPN2"/>